<evidence type="ECO:0000256" key="1">
    <source>
        <dbReference type="SAM" id="MobiDB-lite"/>
    </source>
</evidence>
<feature type="chain" id="PRO_5040325389" evidence="2">
    <location>
        <begin position="26"/>
        <end position="66"/>
    </location>
</feature>
<keyword evidence="2" id="KW-0732">Signal</keyword>
<gene>
    <name evidence="3" type="ORF">HOLleu_08876</name>
</gene>
<reference evidence="3" key="1">
    <citation type="submission" date="2021-10" db="EMBL/GenBank/DDBJ databases">
        <title>Tropical sea cucumber genome reveals ecological adaptation and Cuvierian tubules defense mechanism.</title>
        <authorList>
            <person name="Chen T."/>
        </authorList>
    </citation>
    <scope>NUCLEOTIDE SEQUENCE</scope>
    <source>
        <strain evidence="3">Nanhai2018</strain>
        <tissue evidence="3">Muscle</tissue>
    </source>
</reference>
<feature type="signal peptide" evidence="2">
    <location>
        <begin position="1"/>
        <end position="25"/>
    </location>
</feature>
<proteinExistence type="predicted"/>
<name>A0A9Q1HI84_HOLLE</name>
<dbReference type="EMBL" id="JAIZAY010000003">
    <property type="protein sequence ID" value="KAJ8045793.1"/>
    <property type="molecule type" value="Genomic_DNA"/>
</dbReference>
<dbReference type="AlphaFoldDB" id="A0A9Q1HI84"/>
<feature type="compositionally biased region" description="Acidic residues" evidence="1">
    <location>
        <begin position="55"/>
        <end position="66"/>
    </location>
</feature>
<feature type="region of interest" description="Disordered" evidence="1">
    <location>
        <begin position="36"/>
        <end position="66"/>
    </location>
</feature>
<sequence length="66" mass="7130">MNKYLVVTLVVLLAMSAHLIQETEATGVVGVKEDFHEKTGTGKRGVAGESVDPPPDPEDYTDDDDK</sequence>
<accession>A0A9Q1HI84</accession>
<dbReference type="Proteomes" id="UP001152320">
    <property type="component" value="Chromosome 3"/>
</dbReference>
<protein>
    <submittedName>
        <fullName evidence="3">Uncharacterized protein</fullName>
    </submittedName>
</protein>
<comment type="caution">
    <text evidence="3">The sequence shown here is derived from an EMBL/GenBank/DDBJ whole genome shotgun (WGS) entry which is preliminary data.</text>
</comment>
<organism evidence="3 4">
    <name type="scientific">Holothuria leucospilota</name>
    <name type="common">Black long sea cucumber</name>
    <name type="synonym">Mertensiothuria leucospilota</name>
    <dbReference type="NCBI Taxonomy" id="206669"/>
    <lineage>
        <taxon>Eukaryota</taxon>
        <taxon>Metazoa</taxon>
        <taxon>Echinodermata</taxon>
        <taxon>Eleutherozoa</taxon>
        <taxon>Echinozoa</taxon>
        <taxon>Holothuroidea</taxon>
        <taxon>Aspidochirotacea</taxon>
        <taxon>Aspidochirotida</taxon>
        <taxon>Holothuriidae</taxon>
        <taxon>Holothuria</taxon>
    </lineage>
</organism>
<keyword evidence="4" id="KW-1185">Reference proteome</keyword>
<evidence type="ECO:0000256" key="2">
    <source>
        <dbReference type="SAM" id="SignalP"/>
    </source>
</evidence>
<evidence type="ECO:0000313" key="3">
    <source>
        <dbReference type="EMBL" id="KAJ8045793.1"/>
    </source>
</evidence>
<evidence type="ECO:0000313" key="4">
    <source>
        <dbReference type="Proteomes" id="UP001152320"/>
    </source>
</evidence>